<sequence>MFSQSKELEPIFLRKQGLRPKLGSPKDEASVKFFKTRSQTFGNPKPGQFFLELQVEEGAGVWVLLEAETEIPILLEGRCGTKPICPS</sequence>
<evidence type="ECO:0000313" key="1">
    <source>
        <dbReference type="EMBL" id="KHN78896.1"/>
    </source>
</evidence>
<proteinExistence type="predicted"/>
<dbReference type="Proteomes" id="UP000031036">
    <property type="component" value="Unassembled WGS sequence"/>
</dbReference>
<organism evidence="1 2">
    <name type="scientific">Toxocara canis</name>
    <name type="common">Canine roundworm</name>
    <dbReference type="NCBI Taxonomy" id="6265"/>
    <lineage>
        <taxon>Eukaryota</taxon>
        <taxon>Metazoa</taxon>
        <taxon>Ecdysozoa</taxon>
        <taxon>Nematoda</taxon>
        <taxon>Chromadorea</taxon>
        <taxon>Rhabditida</taxon>
        <taxon>Spirurina</taxon>
        <taxon>Ascaridomorpha</taxon>
        <taxon>Ascaridoidea</taxon>
        <taxon>Toxocaridae</taxon>
        <taxon>Toxocara</taxon>
    </lineage>
</organism>
<evidence type="ECO:0000313" key="2">
    <source>
        <dbReference type="Proteomes" id="UP000031036"/>
    </source>
</evidence>
<comment type="caution">
    <text evidence="1">The sequence shown here is derived from an EMBL/GenBank/DDBJ whole genome shotgun (WGS) entry which is preliminary data.</text>
</comment>
<keyword evidence="2" id="KW-1185">Reference proteome</keyword>
<gene>
    <name evidence="1" type="ORF">Tcan_09311</name>
</gene>
<reference evidence="1 2" key="1">
    <citation type="submission" date="2014-11" db="EMBL/GenBank/DDBJ databases">
        <title>Genetic blueprint of the zoonotic pathogen Toxocara canis.</title>
        <authorList>
            <person name="Zhu X.-Q."/>
            <person name="Korhonen P.K."/>
            <person name="Cai H."/>
            <person name="Young N.D."/>
            <person name="Nejsum P."/>
            <person name="von Samson-Himmelstjerna G."/>
            <person name="Boag P.R."/>
            <person name="Tan P."/>
            <person name="Li Q."/>
            <person name="Min J."/>
            <person name="Yang Y."/>
            <person name="Wang X."/>
            <person name="Fang X."/>
            <person name="Hall R.S."/>
            <person name="Hofmann A."/>
            <person name="Sternberg P.W."/>
            <person name="Jex A.R."/>
            <person name="Gasser R.B."/>
        </authorList>
    </citation>
    <scope>NUCLEOTIDE SEQUENCE [LARGE SCALE GENOMIC DNA]</scope>
    <source>
        <strain evidence="1">PN_DK_2014</strain>
    </source>
</reference>
<dbReference type="AlphaFoldDB" id="A0A0B2V648"/>
<dbReference type="EMBL" id="JPKZ01002006">
    <property type="protein sequence ID" value="KHN78896.1"/>
    <property type="molecule type" value="Genomic_DNA"/>
</dbReference>
<protein>
    <submittedName>
        <fullName evidence="1">Uncharacterized protein</fullName>
    </submittedName>
</protein>
<accession>A0A0B2V648</accession>
<name>A0A0B2V648_TOXCA</name>